<evidence type="ECO:0000259" key="8">
    <source>
        <dbReference type="Pfam" id="PF04116"/>
    </source>
</evidence>
<keyword evidence="5" id="KW-0443">Lipid metabolism</keyword>
<dbReference type="EMBL" id="CP028136">
    <property type="protein sequence ID" value="AVR44827.1"/>
    <property type="molecule type" value="Genomic_DNA"/>
</dbReference>
<comment type="subcellular location">
    <subcellularLocation>
        <location evidence="1">Endomembrane system</location>
        <topology evidence="1">Multi-pass membrane protein</topology>
    </subcellularLocation>
</comment>
<keyword evidence="4" id="KW-0560">Oxidoreductase</keyword>
<dbReference type="Pfam" id="PF04116">
    <property type="entry name" value="FA_hydroxylase"/>
    <property type="match status" value="1"/>
</dbReference>
<evidence type="ECO:0000313" key="9">
    <source>
        <dbReference type="EMBL" id="AVR44827.1"/>
    </source>
</evidence>
<feature type="transmembrane region" description="Helical" evidence="7">
    <location>
        <begin position="150"/>
        <end position="169"/>
    </location>
</feature>
<gene>
    <name evidence="9" type="ORF">C7S20_05850</name>
</gene>
<reference evidence="10" key="1">
    <citation type="submission" date="2018-03" db="EMBL/GenBank/DDBJ databases">
        <title>Gramella fulva sp. nov., isolated from a dry surface of tidal flat.</title>
        <authorList>
            <person name="Hwang S.H."/>
            <person name="Hwang W.M."/>
            <person name="Kang K."/>
            <person name="Ahn T.-Y."/>
        </authorList>
    </citation>
    <scope>NUCLEOTIDE SEQUENCE [LARGE SCALE GENOMIC DNA]</scope>
    <source>
        <strain evidence="10">SH35</strain>
    </source>
</reference>
<feature type="transmembrane region" description="Helical" evidence="7">
    <location>
        <begin position="12"/>
        <end position="30"/>
    </location>
</feature>
<evidence type="ECO:0000256" key="2">
    <source>
        <dbReference type="ARBA" id="ARBA00022692"/>
    </source>
</evidence>
<evidence type="ECO:0000256" key="6">
    <source>
        <dbReference type="ARBA" id="ARBA00023136"/>
    </source>
</evidence>
<name>A0A2R3Z3I0_9FLAO</name>
<dbReference type="AlphaFoldDB" id="A0A2R3Z3I0"/>
<dbReference type="RefSeq" id="WP_107011605.1">
    <property type="nucleotide sequence ID" value="NZ_CP028136.1"/>
</dbReference>
<evidence type="ECO:0000256" key="7">
    <source>
        <dbReference type="SAM" id="Phobius"/>
    </source>
</evidence>
<dbReference type="Proteomes" id="UP000241507">
    <property type="component" value="Chromosome"/>
</dbReference>
<dbReference type="GO" id="GO:0016020">
    <property type="term" value="C:membrane"/>
    <property type="evidence" value="ECO:0007669"/>
    <property type="project" value="GOC"/>
</dbReference>
<dbReference type="GO" id="GO:0005506">
    <property type="term" value="F:iron ion binding"/>
    <property type="evidence" value="ECO:0007669"/>
    <property type="project" value="InterPro"/>
</dbReference>
<dbReference type="InterPro" id="IPR051689">
    <property type="entry name" value="Sterol_desaturase/TMEM195"/>
</dbReference>
<dbReference type="KEGG" id="grs:C7S20_05850"/>
<feature type="transmembrane region" description="Helical" evidence="7">
    <location>
        <begin position="94"/>
        <end position="113"/>
    </location>
</feature>
<evidence type="ECO:0000256" key="1">
    <source>
        <dbReference type="ARBA" id="ARBA00004127"/>
    </source>
</evidence>
<organism evidence="9 10">
    <name type="scientific">Christiangramia fulva</name>
    <dbReference type="NCBI Taxonomy" id="2126553"/>
    <lineage>
        <taxon>Bacteria</taxon>
        <taxon>Pseudomonadati</taxon>
        <taxon>Bacteroidota</taxon>
        <taxon>Flavobacteriia</taxon>
        <taxon>Flavobacteriales</taxon>
        <taxon>Flavobacteriaceae</taxon>
        <taxon>Christiangramia</taxon>
    </lineage>
</organism>
<dbReference type="InterPro" id="IPR006694">
    <property type="entry name" value="Fatty_acid_hydroxylase"/>
</dbReference>
<accession>A0A2R3Z3I0</accession>
<dbReference type="OrthoDB" id="9770329at2"/>
<proteinExistence type="predicted"/>
<feature type="transmembrane region" description="Helical" evidence="7">
    <location>
        <begin position="51"/>
        <end position="74"/>
    </location>
</feature>
<keyword evidence="10" id="KW-1185">Reference proteome</keyword>
<dbReference type="PANTHER" id="PTHR21624">
    <property type="entry name" value="STEROL DESATURASE-RELATED PROTEIN"/>
    <property type="match status" value="1"/>
</dbReference>
<keyword evidence="3 7" id="KW-1133">Transmembrane helix</keyword>
<keyword evidence="6 7" id="KW-0472">Membrane</keyword>
<evidence type="ECO:0000256" key="3">
    <source>
        <dbReference type="ARBA" id="ARBA00022989"/>
    </source>
</evidence>
<dbReference type="GO" id="GO:0012505">
    <property type="term" value="C:endomembrane system"/>
    <property type="evidence" value="ECO:0007669"/>
    <property type="project" value="UniProtKB-SubCell"/>
</dbReference>
<evidence type="ECO:0000256" key="5">
    <source>
        <dbReference type="ARBA" id="ARBA00023098"/>
    </source>
</evidence>
<protein>
    <submittedName>
        <fullName evidence="9">Sterol desaturase</fullName>
    </submittedName>
</protein>
<dbReference type="GO" id="GO:0008610">
    <property type="term" value="P:lipid biosynthetic process"/>
    <property type="evidence" value="ECO:0007669"/>
    <property type="project" value="InterPro"/>
</dbReference>
<keyword evidence="2 7" id="KW-0812">Transmembrane</keyword>
<dbReference type="GO" id="GO:0006643">
    <property type="term" value="P:membrane lipid metabolic process"/>
    <property type="evidence" value="ECO:0007669"/>
    <property type="project" value="TreeGrafter"/>
</dbReference>
<sequence length="273" mass="32415">METFLSFFENMAAWQKLVWLSSVLILFWILEGFYSLVKFKYNKWEHARTNLILLGFVLLINLGFGILTAGVFIWLNNSNFGLLHFIELPIWAELVVSLMVLDLIAQYFVHFLLHKIRWMWRLHIIHHSEIHVDVTTGTRHHPFDYLIREIFALIAVIIMGMPLAFYLFYRILSVFFTYFSHANLSLPKKLDKALSYVFVTPNMHKFHHHYELPWTDSNYGNILSIWDRIFGTMVYEDTRNIRYGIDIVDDSTSQDLGFQLKIPFNRSIKTTRN</sequence>
<dbReference type="PANTHER" id="PTHR21624:SF1">
    <property type="entry name" value="ALKYLGLYCEROL MONOOXYGENASE"/>
    <property type="match status" value="1"/>
</dbReference>
<evidence type="ECO:0000313" key="10">
    <source>
        <dbReference type="Proteomes" id="UP000241507"/>
    </source>
</evidence>
<evidence type="ECO:0000256" key="4">
    <source>
        <dbReference type="ARBA" id="ARBA00023002"/>
    </source>
</evidence>
<feature type="domain" description="Fatty acid hydroxylase" evidence="8">
    <location>
        <begin position="97"/>
        <end position="232"/>
    </location>
</feature>
<dbReference type="GO" id="GO:0050479">
    <property type="term" value="F:glyceryl-ether monooxygenase activity"/>
    <property type="evidence" value="ECO:0007669"/>
    <property type="project" value="TreeGrafter"/>
</dbReference>